<keyword evidence="4 6" id="KW-0472">Membrane</keyword>
<dbReference type="Proteomes" id="UP000054498">
    <property type="component" value="Unassembled WGS sequence"/>
</dbReference>
<dbReference type="EMBL" id="KK101635">
    <property type="protein sequence ID" value="KIZ00166.1"/>
    <property type="molecule type" value="Genomic_DNA"/>
</dbReference>
<feature type="compositionally biased region" description="Basic and acidic residues" evidence="5">
    <location>
        <begin position="337"/>
        <end position="349"/>
    </location>
</feature>
<evidence type="ECO:0000256" key="1">
    <source>
        <dbReference type="ARBA" id="ARBA00004141"/>
    </source>
</evidence>
<dbReference type="InterPro" id="IPR037185">
    <property type="entry name" value="EmrE-like"/>
</dbReference>
<keyword evidence="9" id="KW-1185">Reference proteome</keyword>
<feature type="domain" description="Sugar phosphate transporter" evidence="7">
    <location>
        <begin position="6"/>
        <end position="258"/>
    </location>
</feature>
<dbReference type="RefSeq" id="XP_013899185.1">
    <property type="nucleotide sequence ID" value="XM_014043731.1"/>
</dbReference>
<dbReference type="GO" id="GO:0016020">
    <property type="term" value="C:membrane"/>
    <property type="evidence" value="ECO:0007669"/>
    <property type="project" value="UniProtKB-SubCell"/>
</dbReference>
<dbReference type="InterPro" id="IPR050186">
    <property type="entry name" value="TPT_transporter"/>
</dbReference>
<evidence type="ECO:0000256" key="3">
    <source>
        <dbReference type="ARBA" id="ARBA00022989"/>
    </source>
</evidence>
<feature type="compositionally biased region" description="Low complexity" evidence="5">
    <location>
        <begin position="392"/>
        <end position="402"/>
    </location>
</feature>
<organism evidence="8 9">
    <name type="scientific">Monoraphidium neglectum</name>
    <dbReference type="NCBI Taxonomy" id="145388"/>
    <lineage>
        <taxon>Eukaryota</taxon>
        <taxon>Viridiplantae</taxon>
        <taxon>Chlorophyta</taxon>
        <taxon>core chlorophytes</taxon>
        <taxon>Chlorophyceae</taxon>
        <taxon>CS clade</taxon>
        <taxon>Sphaeropleales</taxon>
        <taxon>Selenastraceae</taxon>
        <taxon>Monoraphidium</taxon>
    </lineage>
</organism>
<feature type="transmembrane region" description="Helical" evidence="6">
    <location>
        <begin position="78"/>
        <end position="96"/>
    </location>
</feature>
<evidence type="ECO:0000313" key="9">
    <source>
        <dbReference type="Proteomes" id="UP000054498"/>
    </source>
</evidence>
<feature type="transmembrane region" description="Helical" evidence="6">
    <location>
        <begin position="214"/>
        <end position="235"/>
    </location>
</feature>
<evidence type="ECO:0000313" key="8">
    <source>
        <dbReference type="EMBL" id="KIZ00166.1"/>
    </source>
</evidence>
<dbReference type="AlphaFoldDB" id="A0A0D2N1R8"/>
<reference evidence="8 9" key="1">
    <citation type="journal article" date="2013" name="BMC Genomics">
        <title>Reconstruction of the lipid metabolism for the microalga Monoraphidium neglectum from its genome sequence reveals characteristics suitable for biofuel production.</title>
        <authorList>
            <person name="Bogen C."/>
            <person name="Al-Dilaimi A."/>
            <person name="Albersmeier A."/>
            <person name="Wichmann J."/>
            <person name="Grundmann M."/>
            <person name="Rupp O."/>
            <person name="Lauersen K.J."/>
            <person name="Blifernez-Klassen O."/>
            <person name="Kalinowski J."/>
            <person name="Goesmann A."/>
            <person name="Mussgnug J.H."/>
            <person name="Kruse O."/>
        </authorList>
    </citation>
    <scope>NUCLEOTIDE SEQUENCE [LARGE SCALE GENOMIC DNA]</scope>
    <source>
        <strain evidence="8 9">SAG 48.87</strain>
    </source>
</reference>
<dbReference type="PANTHER" id="PTHR11132">
    <property type="entry name" value="SOLUTE CARRIER FAMILY 35"/>
    <property type="match status" value="1"/>
</dbReference>
<dbReference type="Pfam" id="PF03151">
    <property type="entry name" value="TPT"/>
    <property type="match status" value="1"/>
</dbReference>
<dbReference type="GeneID" id="25740668"/>
<feature type="transmembrane region" description="Helical" evidence="6">
    <location>
        <begin position="241"/>
        <end position="260"/>
    </location>
</feature>
<evidence type="ECO:0000256" key="2">
    <source>
        <dbReference type="ARBA" id="ARBA00022692"/>
    </source>
</evidence>
<dbReference type="OrthoDB" id="18894at2759"/>
<evidence type="ECO:0000259" key="7">
    <source>
        <dbReference type="Pfam" id="PF03151"/>
    </source>
</evidence>
<feature type="compositionally biased region" description="Gly residues" evidence="5">
    <location>
        <begin position="382"/>
        <end position="391"/>
    </location>
</feature>
<keyword evidence="3 6" id="KW-1133">Transmembrane helix</keyword>
<evidence type="ECO:0000256" key="4">
    <source>
        <dbReference type="ARBA" id="ARBA00023136"/>
    </source>
</evidence>
<sequence length="402" mass="41151">MLAKTVFAVGLVKRTALPLIWRDWCRLVLPNGSITGLDIGLSNKSLAHITMSFYTMCKSTTPIFLLAFAFIWGLEQPTWSLAGVVLVIVTGLLLLVKGETKFDGTGFALVMTASCMSGLRFTLTQVLLHGRSSHGQSPFGGPLEVLEALTPVMSATTLLLSLAFEGLWDALPDSPYFDGLQACLSTAGLVFAGAVIAFLMVWAEFEVIRDTSALTFMVAGVVKEIITIGWAILIFGDSFGLINGVGLAVAICGVALFNVYKLRRLRELGSQEVVLVRRPGSSDSGGDLHGYGAGPDAAAAGGAKESAVLVSRAGSLGRASALGGAAGGGSSSGVAWRRAETPGVQDRRRGSGSASGGSGGSGGSGASADEEEGAQEHEPLLLGGGGGGGLSSGVSGAPSGWR</sequence>
<dbReference type="SUPFAM" id="SSF103481">
    <property type="entry name" value="Multidrug resistance efflux transporter EmrE"/>
    <property type="match status" value="1"/>
</dbReference>
<keyword evidence="2 6" id="KW-0812">Transmembrane</keyword>
<name>A0A0D2N1R8_9CHLO</name>
<accession>A0A0D2N1R8</accession>
<evidence type="ECO:0000256" key="5">
    <source>
        <dbReference type="SAM" id="MobiDB-lite"/>
    </source>
</evidence>
<feature type="transmembrane region" description="Helical" evidence="6">
    <location>
        <begin position="108"/>
        <end position="128"/>
    </location>
</feature>
<comment type="subcellular location">
    <subcellularLocation>
        <location evidence="1">Membrane</location>
        <topology evidence="1">Multi-pass membrane protein</topology>
    </subcellularLocation>
</comment>
<protein>
    <recommendedName>
        <fullName evidence="7">Sugar phosphate transporter domain-containing protein</fullName>
    </recommendedName>
</protein>
<feature type="region of interest" description="Disordered" evidence="5">
    <location>
        <begin position="323"/>
        <end position="402"/>
    </location>
</feature>
<feature type="transmembrane region" description="Helical" evidence="6">
    <location>
        <begin position="179"/>
        <end position="202"/>
    </location>
</feature>
<gene>
    <name evidence="8" type="ORF">MNEG_7792</name>
</gene>
<dbReference type="KEGG" id="mng:MNEG_7792"/>
<feature type="compositionally biased region" description="Gly residues" evidence="5">
    <location>
        <begin position="353"/>
        <end position="365"/>
    </location>
</feature>
<evidence type="ECO:0000256" key="6">
    <source>
        <dbReference type="SAM" id="Phobius"/>
    </source>
</evidence>
<dbReference type="InterPro" id="IPR004853">
    <property type="entry name" value="Sugar_P_trans_dom"/>
</dbReference>
<dbReference type="STRING" id="145388.A0A0D2N1R8"/>
<proteinExistence type="predicted"/>
<feature type="transmembrane region" description="Helical" evidence="6">
    <location>
        <begin position="53"/>
        <end position="72"/>
    </location>
</feature>